<name>A0ABN9ZU90_PIPNA</name>
<sequence>MALSWVAPEGRAGETSQWARFPFPAKDDLETPAQNYLPVGPTPAPVALGKHCSSFHRPPPVSLSLPSAPETCCLTSLLGGASYSSLSPALSPPLCLRGLSLPWLARVPSSPPSARFSGLWPPSVLG</sequence>
<accession>A0ABN9ZU90</accession>
<evidence type="ECO:0000313" key="2">
    <source>
        <dbReference type="Proteomes" id="UP001314169"/>
    </source>
</evidence>
<dbReference type="EMBL" id="OY882875">
    <property type="protein sequence ID" value="CAK6439767.1"/>
    <property type="molecule type" value="Genomic_DNA"/>
</dbReference>
<gene>
    <name evidence="1" type="ORF">MPIPNATIZW_LOCUS8073</name>
</gene>
<protein>
    <submittedName>
        <fullName evidence="1">Uncharacterized protein</fullName>
    </submittedName>
</protein>
<organism evidence="1 2">
    <name type="scientific">Pipistrellus nathusii</name>
    <name type="common">Nathusius' pipistrelle</name>
    <dbReference type="NCBI Taxonomy" id="59473"/>
    <lineage>
        <taxon>Eukaryota</taxon>
        <taxon>Metazoa</taxon>
        <taxon>Chordata</taxon>
        <taxon>Craniata</taxon>
        <taxon>Vertebrata</taxon>
        <taxon>Euteleostomi</taxon>
        <taxon>Mammalia</taxon>
        <taxon>Eutheria</taxon>
        <taxon>Laurasiatheria</taxon>
        <taxon>Chiroptera</taxon>
        <taxon>Yangochiroptera</taxon>
        <taxon>Vespertilionidae</taxon>
        <taxon>Pipistrellus</taxon>
    </lineage>
</organism>
<dbReference type="Proteomes" id="UP001314169">
    <property type="component" value="Chromosome 18"/>
</dbReference>
<evidence type="ECO:0000313" key="1">
    <source>
        <dbReference type="EMBL" id="CAK6439767.1"/>
    </source>
</evidence>
<reference evidence="1" key="1">
    <citation type="submission" date="2023-12" db="EMBL/GenBank/DDBJ databases">
        <authorList>
            <person name="Brown T."/>
        </authorList>
    </citation>
    <scope>NUCLEOTIDE SEQUENCE</scope>
</reference>
<keyword evidence="2" id="KW-1185">Reference proteome</keyword>
<proteinExistence type="predicted"/>